<evidence type="ECO:0000256" key="4">
    <source>
        <dbReference type="ARBA" id="ARBA00023242"/>
    </source>
</evidence>
<evidence type="ECO:0000256" key="3">
    <source>
        <dbReference type="ARBA" id="ARBA00023054"/>
    </source>
</evidence>
<evidence type="ECO:0000256" key="1">
    <source>
        <dbReference type="ARBA" id="ARBA00004123"/>
    </source>
</evidence>
<dbReference type="Proteomes" id="UP001283361">
    <property type="component" value="Unassembled WGS sequence"/>
</dbReference>
<comment type="subcellular location">
    <subcellularLocation>
        <location evidence="1">Nucleus</location>
    </subcellularLocation>
</comment>
<evidence type="ECO:0000313" key="7">
    <source>
        <dbReference type="Proteomes" id="UP001283361"/>
    </source>
</evidence>
<evidence type="ECO:0000256" key="5">
    <source>
        <dbReference type="SAM" id="MobiDB-lite"/>
    </source>
</evidence>
<proteinExistence type="predicted"/>
<dbReference type="PANTHER" id="PTHR23337:SF3">
    <property type="entry name" value="MORC FAMILY CW-TYPE ZINC FINGER 2"/>
    <property type="match status" value="1"/>
</dbReference>
<dbReference type="PANTHER" id="PTHR23337">
    <property type="entry name" value="ZINC FINGER CW-TYPE COILED-COIL DOMAIN PROTEIN 1"/>
    <property type="match status" value="1"/>
</dbReference>
<dbReference type="GO" id="GO:0005634">
    <property type="term" value="C:nucleus"/>
    <property type="evidence" value="ECO:0007669"/>
    <property type="project" value="UniProtKB-SubCell"/>
</dbReference>
<feature type="compositionally biased region" description="Low complexity" evidence="5">
    <location>
        <begin position="241"/>
        <end position="252"/>
    </location>
</feature>
<keyword evidence="7" id="KW-1185">Reference proteome</keyword>
<dbReference type="GO" id="GO:0046872">
    <property type="term" value="F:metal ion binding"/>
    <property type="evidence" value="ECO:0007669"/>
    <property type="project" value="UniProtKB-KW"/>
</dbReference>
<keyword evidence="2" id="KW-0479">Metal-binding</keyword>
<comment type="caution">
    <text evidence="6">The sequence shown here is derived from an EMBL/GenBank/DDBJ whole genome shotgun (WGS) entry which is preliminary data.</text>
</comment>
<keyword evidence="3" id="KW-0175">Coiled coil</keyword>
<accession>A0AAE1E5T3</accession>
<name>A0AAE1E5T3_9GAST</name>
<dbReference type="EMBL" id="JAWDGP010001166">
    <property type="protein sequence ID" value="KAK3793918.1"/>
    <property type="molecule type" value="Genomic_DNA"/>
</dbReference>
<sequence length="377" mass="41811">MVYIQAATGPSCFRAGLVSDRGSSRLSFDWSPSSRRRRGEVSEVPTAIALPINYAPQSWSEYPVEKKLIAIGFGSSYTSLGPYTILKEKIYTARNLEERFVTHTIGVDIAASFTPLAAPVLTATLRYQLCKGLRRSRGRCNFLLNWINSTPSPYIQEYGTRGGGIEMGVSGRRTPRSQHPLMTGLFSKRGTLSPLWLHAPTICPGEPVRFDRSSTDVKFLDSKGQENAMVAPSSPSSQEGTEAPTSSTTTPAVTTQVTEDIANGYRTCLRYFLPPQWIMDKDAITAMSLQELSDFPLDDFFDHYERGLRRLVSNFQTEASLRKQESEEAKAKLVEVRKLIAKLLKSTNEDFDLDPEEAGDQVDELLAACVKQATSQT</sequence>
<protein>
    <submittedName>
        <fullName evidence="6">Uncharacterized protein</fullName>
    </submittedName>
</protein>
<feature type="region of interest" description="Disordered" evidence="5">
    <location>
        <begin position="224"/>
        <end position="252"/>
    </location>
</feature>
<reference evidence="6" key="1">
    <citation type="journal article" date="2023" name="G3 (Bethesda)">
        <title>A reference genome for the long-term kleptoplast-retaining sea slug Elysia crispata morphotype clarki.</title>
        <authorList>
            <person name="Eastman K.E."/>
            <person name="Pendleton A.L."/>
            <person name="Shaikh M.A."/>
            <person name="Suttiyut T."/>
            <person name="Ogas R."/>
            <person name="Tomko P."/>
            <person name="Gavelis G."/>
            <person name="Widhalm J.R."/>
            <person name="Wisecaver J.H."/>
        </authorList>
    </citation>
    <scope>NUCLEOTIDE SEQUENCE</scope>
    <source>
        <strain evidence="6">ECLA1</strain>
    </source>
</reference>
<organism evidence="6 7">
    <name type="scientific">Elysia crispata</name>
    <name type="common">lettuce slug</name>
    <dbReference type="NCBI Taxonomy" id="231223"/>
    <lineage>
        <taxon>Eukaryota</taxon>
        <taxon>Metazoa</taxon>
        <taxon>Spiralia</taxon>
        <taxon>Lophotrochozoa</taxon>
        <taxon>Mollusca</taxon>
        <taxon>Gastropoda</taxon>
        <taxon>Heterobranchia</taxon>
        <taxon>Euthyneura</taxon>
        <taxon>Panpulmonata</taxon>
        <taxon>Sacoglossa</taxon>
        <taxon>Placobranchoidea</taxon>
        <taxon>Plakobranchidae</taxon>
        <taxon>Elysia</taxon>
    </lineage>
</organism>
<gene>
    <name evidence="6" type="ORF">RRG08_033494</name>
</gene>
<evidence type="ECO:0000256" key="2">
    <source>
        <dbReference type="ARBA" id="ARBA00022723"/>
    </source>
</evidence>
<dbReference type="AlphaFoldDB" id="A0AAE1E5T3"/>
<evidence type="ECO:0000313" key="6">
    <source>
        <dbReference type="EMBL" id="KAK3793918.1"/>
    </source>
</evidence>
<keyword evidence="4" id="KW-0539">Nucleus</keyword>